<dbReference type="GO" id="GO:0016987">
    <property type="term" value="F:sigma factor activity"/>
    <property type="evidence" value="ECO:0007669"/>
    <property type="project" value="InterPro"/>
</dbReference>
<evidence type="ECO:0000313" key="1">
    <source>
        <dbReference type="EMBL" id="QGH74202.1"/>
    </source>
</evidence>
<reference evidence="1 2" key="1">
    <citation type="submission" date="2019-09" db="EMBL/GenBank/DDBJ databases">
        <title>Isolation and characterization of two phi29 phages that infect Bacillus pumilis.</title>
        <authorList>
            <person name="Batinovic S."/>
            <person name="Rice D."/>
            <person name="Beer M."/>
            <person name="Petrovski S."/>
        </authorList>
    </citation>
    <scope>NUCLEOTIDE SEQUENCE [LARGE SCALE GENOMIC DNA]</scope>
</reference>
<dbReference type="Gene3D" id="3.30.70.3560">
    <property type="entry name" value="Phi-29-like late genes activator, P4"/>
    <property type="match status" value="1"/>
</dbReference>
<dbReference type="KEGG" id="vg:56239297"/>
<dbReference type="GeneID" id="56239297"/>
<dbReference type="Proteomes" id="UP000361147">
    <property type="component" value="Segment"/>
</dbReference>
<dbReference type="RefSeq" id="YP_009910579.1">
    <property type="nucleotide sequence ID" value="NC_049971.1"/>
</dbReference>
<keyword evidence="2" id="KW-1185">Reference proteome</keyword>
<dbReference type="InterPro" id="IPR008771">
    <property type="entry name" value="Phi-29_GP4"/>
</dbReference>
<proteinExistence type="predicted"/>
<accession>A0A5Q2W7M6</accession>
<organism evidence="1 2">
    <name type="scientific">Bacillus phage vB_Bpu_PumA1</name>
    <dbReference type="NCBI Taxonomy" id="2662127"/>
    <lineage>
        <taxon>Viruses</taxon>
        <taxon>Duplodnaviria</taxon>
        <taxon>Heunggongvirae</taxon>
        <taxon>Uroviricota</taxon>
        <taxon>Caudoviricetes</taxon>
        <taxon>Salasmaviridae</taxon>
        <taxon>Bundooravirus</taxon>
        <taxon>Bundooravirus PumA1</taxon>
    </lineage>
</organism>
<sequence>MPATRDGVYHNLKESEYTASCEGVVFFFSRKLYQQKFLSKYEENRQKFYKSLKRFADETMYNFDMFIDLHFYKEIEKNGFYVEFKGGEVTCLEMETMILRNLTKTNSNVWSGT</sequence>
<name>A0A5Q2W7M6_9CAUD</name>
<dbReference type="Pfam" id="PF05464">
    <property type="entry name" value="Phi-29_GP4"/>
    <property type="match status" value="1"/>
</dbReference>
<dbReference type="EMBL" id="MN524844">
    <property type="protein sequence ID" value="QGH74202.1"/>
    <property type="molecule type" value="Genomic_DNA"/>
</dbReference>
<evidence type="ECO:0000313" key="2">
    <source>
        <dbReference type="Proteomes" id="UP000361147"/>
    </source>
</evidence>
<dbReference type="GO" id="GO:0003899">
    <property type="term" value="F:DNA-directed RNA polymerase activity"/>
    <property type="evidence" value="ECO:0007669"/>
    <property type="project" value="InterPro"/>
</dbReference>
<dbReference type="InterPro" id="IPR038246">
    <property type="entry name" value="Phi-29-like_sf"/>
</dbReference>
<protein>
    <submittedName>
        <fullName evidence="1">Transcriptional activator</fullName>
    </submittedName>
</protein>